<accession>A0A851SNJ6</accession>
<dbReference type="GO" id="GO:0004623">
    <property type="term" value="F:phospholipase A2 activity"/>
    <property type="evidence" value="ECO:0007669"/>
    <property type="project" value="TreeGrafter"/>
</dbReference>
<protein>
    <submittedName>
        <fullName evidence="6">HRSL1 enzyme</fullName>
    </submittedName>
</protein>
<evidence type="ECO:0000256" key="1">
    <source>
        <dbReference type="ARBA" id="ARBA00007824"/>
    </source>
</evidence>
<dbReference type="InterPro" id="IPR007053">
    <property type="entry name" value="LRAT_dom"/>
</dbReference>
<organism evidence="6 7">
    <name type="scientific">Certhia familiaris</name>
    <name type="common">Eurasian treecreeper</name>
    <dbReference type="NCBI Taxonomy" id="73333"/>
    <lineage>
        <taxon>Eukaryota</taxon>
        <taxon>Metazoa</taxon>
        <taxon>Chordata</taxon>
        <taxon>Craniata</taxon>
        <taxon>Vertebrata</taxon>
        <taxon>Euteleostomi</taxon>
        <taxon>Archelosauria</taxon>
        <taxon>Archosauria</taxon>
        <taxon>Dinosauria</taxon>
        <taxon>Saurischia</taxon>
        <taxon>Theropoda</taxon>
        <taxon>Coelurosauria</taxon>
        <taxon>Aves</taxon>
        <taxon>Neognathae</taxon>
        <taxon>Neoaves</taxon>
        <taxon>Telluraves</taxon>
        <taxon>Australaves</taxon>
        <taxon>Passeriformes</taxon>
        <taxon>Certhiidae</taxon>
        <taxon>Certhiinae</taxon>
        <taxon>Certhia</taxon>
    </lineage>
</organism>
<evidence type="ECO:0000256" key="4">
    <source>
        <dbReference type="ARBA" id="ARBA00023098"/>
    </source>
</evidence>
<dbReference type="GO" id="GO:0008970">
    <property type="term" value="F:phospholipase A1 activity"/>
    <property type="evidence" value="ECO:0007669"/>
    <property type="project" value="TreeGrafter"/>
</dbReference>
<dbReference type="PROSITE" id="PS51934">
    <property type="entry name" value="LRAT"/>
    <property type="match status" value="1"/>
</dbReference>
<sequence length="130" mass="14817">MTDDKQYPKPGDLIEIKRGIFQHWAVYAGDGNVIHAITADDNSLPVSSGIEGIFARKALVKKHPLKNVAKEDEWRINNKYDRSRTPLPVEEIIPCAERWINREVPYNVLGSNCEHFVTRLRYGEGVSDQV</sequence>
<evidence type="ECO:0000313" key="7">
    <source>
        <dbReference type="Proteomes" id="UP000611277"/>
    </source>
</evidence>
<dbReference type="Gene3D" id="3.90.1720.10">
    <property type="entry name" value="endopeptidase domain like (from Nostoc punctiforme)"/>
    <property type="match status" value="1"/>
</dbReference>
<dbReference type="GO" id="GO:0070292">
    <property type="term" value="P:N-acylphosphatidylethanolamine metabolic process"/>
    <property type="evidence" value="ECO:0007669"/>
    <property type="project" value="TreeGrafter"/>
</dbReference>
<dbReference type="EMBL" id="WBNC01024406">
    <property type="protein sequence ID" value="NXD04267.1"/>
    <property type="molecule type" value="Genomic_DNA"/>
</dbReference>
<dbReference type="PANTHER" id="PTHR13943:SF37">
    <property type="entry name" value="PHOSPHOLIPASE A AND ACYLTRANSFERASE 1"/>
    <property type="match status" value="1"/>
</dbReference>
<dbReference type="GO" id="GO:0005737">
    <property type="term" value="C:cytoplasm"/>
    <property type="evidence" value="ECO:0007669"/>
    <property type="project" value="TreeGrafter"/>
</dbReference>
<evidence type="ECO:0000256" key="2">
    <source>
        <dbReference type="ARBA" id="ARBA00022679"/>
    </source>
</evidence>
<evidence type="ECO:0000256" key="3">
    <source>
        <dbReference type="ARBA" id="ARBA00022801"/>
    </source>
</evidence>
<keyword evidence="7" id="KW-1185">Reference proteome</keyword>
<evidence type="ECO:0000259" key="5">
    <source>
        <dbReference type="PROSITE" id="PS51934"/>
    </source>
</evidence>
<keyword evidence="2" id="KW-0808">Transferase</keyword>
<dbReference type="Pfam" id="PF04970">
    <property type="entry name" value="LRAT"/>
    <property type="match status" value="1"/>
</dbReference>
<comment type="similarity">
    <text evidence="1">Belongs to the H-rev107 family.</text>
</comment>
<reference evidence="6" key="1">
    <citation type="submission" date="2019-09" db="EMBL/GenBank/DDBJ databases">
        <title>Bird 10,000 Genomes (B10K) Project - Family phase.</title>
        <authorList>
            <person name="Zhang G."/>
        </authorList>
    </citation>
    <scope>NUCLEOTIDE SEQUENCE</scope>
    <source>
        <strain evidence="6">OUT-0039</strain>
        <tissue evidence="6">Muscle</tissue>
    </source>
</reference>
<dbReference type="GO" id="GO:0016410">
    <property type="term" value="F:N-acyltransferase activity"/>
    <property type="evidence" value="ECO:0007669"/>
    <property type="project" value="TreeGrafter"/>
</dbReference>
<evidence type="ECO:0000313" key="6">
    <source>
        <dbReference type="EMBL" id="NXD04267.1"/>
    </source>
</evidence>
<keyword evidence="4" id="KW-0443">Lipid metabolism</keyword>
<dbReference type="InterPro" id="IPR051496">
    <property type="entry name" value="H-rev107_PLA/AT"/>
</dbReference>
<feature type="non-terminal residue" evidence="6">
    <location>
        <position position="130"/>
    </location>
</feature>
<dbReference type="AlphaFoldDB" id="A0A851SNJ6"/>
<feature type="non-terminal residue" evidence="6">
    <location>
        <position position="1"/>
    </location>
</feature>
<dbReference type="PANTHER" id="PTHR13943">
    <property type="entry name" value="HRAS-LIKE SUPPRESSOR - RELATED"/>
    <property type="match status" value="1"/>
</dbReference>
<name>A0A851SNJ6_CERFA</name>
<keyword evidence="3" id="KW-0378">Hydrolase</keyword>
<gene>
    <name evidence="6" type="primary">Hrasls_11</name>
    <name evidence="6" type="ORF">CERFAM_R09381</name>
</gene>
<dbReference type="Proteomes" id="UP000611277">
    <property type="component" value="Unassembled WGS sequence"/>
</dbReference>
<feature type="domain" description="LRAT" evidence="5">
    <location>
        <begin position="13"/>
        <end position="129"/>
    </location>
</feature>
<proteinExistence type="inferred from homology"/>
<comment type="caution">
    <text evidence="6">The sequence shown here is derived from an EMBL/GenBank/DDBJ whole genome shotgun (WGS) entry which is preliminary data.</text>
</comment>